<dbReference type="EMBL" id="GFPF01003211">
    <property type="protein sequence ID" value="MAA14357.1"/>
    <property type="molecule type" value="Transcribed_RNA"/>
</dbReference>
<protein>
    <submittedName>
        <fullName evidence="3">Uncharacterized protein</fullName>
    </submittedName>
</protein>
<keyword evidence="2" id="KW-0732">Signal</keyword>
<feature type="region of interest" description="Disordered" evidence="1">
    <location>
        <begin position="23"/>
        <end position="75"/>
    </location>
</feature>
<evidence type="ECO:0000256" key="1">
    <source>
        <dbReference type="SAM" id="MobiDB-lite"/>
    </source>
</evidence>
<feature type="compositionally biased region" description="Polar residues" evidence="1">
    <location>
        <begin position="38"/>
        <end position="59"/>
    </location>
</feature>
<reference evidence="3" key="1">
    <citation type="journal article" date="2017" name="Parasit. Vectors">
        <title>Sialotranscriptomics of Rhipicephalus zambeziensis reveals intricate expression profiles of secretory proteins and suggests tight temporal transcriptional regulation during blood-feeding.</title>
        <authorList>
            <person name="de Castro M.H."/>
            <person name="de Klerk D."/>
            <person name="Pienaar R."/>
            <person name="Rees D.J.G."/>
            <person name="Mans B.J."/>
        </authorList>
    </citation>
    <scope>NUCLEOTIDE SEQUENCE</scope>
    <source>
        <tissue evidence="3">Salivary glands</tissue>
    </source>
</reference>
<dbReference type="AlphaFoldDB" id="A0A224Y9L0"/>
<accession>A0A224Y9L0</accession>
<evidence type="ECO:0000256" key="2">
    <source>
        <dbReference type="SAM" id="SignalP"/>
    </source>
</evidence>
<sequence length="134" mass="14298">METRALIILLVVIAPISQSLAANTPKSSNANLKGPYQGNPSANPAKSPVPQLSGSNQGKQLPGQEGGHNGPEETVDIVLGDCDQCSCKLILREETERDDEKCEKIMDIRCTCNGNHCTSKEISNCLADMADTSQ</sequence>
<feature type="signal peptide" evidence="2">
    <location>
        <begin position="1"/>
        <end position="21"/>
    </location>
</feature>
<feature type="chain" id="PRO_5012850009" evidence="2">
    <location>
        <begin position="22"/>
        <end position="134"/>
    </location>
</feature>
<name>A0A224Y9L0_9ACAR</name>
<proteinExistence type="predicted"/>
<evidence type="ECO:0000313" key="3">
    <source>
        <dbReference type="EMBL" id="MAA14357.1"/>
    </source>
</evidence>
<organism evidence="3">
    <name type="scientific">Rhipicephalus zambeziensis</name>
    <dbReference type="NCBI Taxonomy" id="60191"/>
    <lineage>
        <taxon>Eukaryota</taxon>
        <taxon>Metazoa</taxon>
        <taxon>Ecdysozoa</taxon>
        <taxon>Arthropoda</taxon>
        <taxon>Chelicerata</taxon>
        <taxon>Arachnida</taxon>
        <taxon>Acari</taxon>
        <taxon>Parasitiformes</taxon>
        <taxon>Ixodida</taxon>
        <taxon>Ixodoidea</taxon>
        <taxon>Ixodidae</taxon>
        <taxon>Rhipicephalinae</taxon>
        <taxon>Rhipicephalus</taxon>
        <taxon>Rhipicephalus</taxon>
    </lineage>
</organism>